<name>A0A5R9AIR7_PSENT</name>
<dbReference type="EMBL" id="VASG01000001">
    <property type="protein sequence ID" value="TLP78679.1"/>
    <property type="molecule type" value="Genomic_DNA"/>
</dbReference>
<sequence>MRFAKVFLLLGLFGFCLLLIDGVGEEIRKKIPVSVFGSREEAAAFKMKVETALKDESVGFEEAKRLQQEYSERVVPRYRLLFWGQIAAYALVLLAATLVYLRFTPKRATKELA</sequence>
<accession>A0A5R9AIR7</accession>
<protein>
    <submittedName>
        <fullName evidence="2">Uncharacterized protein</fullName>
    </submittedName>
</protein>
<evidence type="ECO:0000313" key="3">
    <source>
        <dbReference type="Proteomes" id="UP000307510"/>
    </source>
</evidence>
<reference evidence="3" key="2">
    <citation type="submission" date="2019-06" db="EMBL/GenBank/DDBJ databases">
        <title>AzeR, a transcriptional regulator that responds to azelaic acid in Pseudomonas nitroreducens.</title>
        <authorList>
            <person name="Bez C."/>
            <person name="Javvadi S.G."/>
            <person name="Bertani I."/>
            <person name="Devescovi G."/>
            <person name="Studholme D.J."/>
            <person name="Geller A."/>
            <person name="Levy A."/>
            <person name="Venturi V."/>
        </authorList>
    </citation>
    <scope>NUCLEOTIDE SEQUENCE [LARGE SCALE GENOMIC DNA]</scope>
    <source>
        <strain evidence="3">DSM 9128</strain>
    </source>
</reference>
<proteinExistence type="predicted"/>
<comment type="caution">
    <text evidence="2">The sequence shown here is derived from an EMBL/GenBank/DDBJ whole genome shotgun (WGS) entry which is preliminary data.</text>
</comment>
<dbReference type="AlphaFoldDB" id="A0A5R9AIR7"/>
<gene>
    <name evidence="2" type="ORF">FEA48_05625</name>
</gene>
<feature type="transmembrane region" description="Helical" evidence="1">
    <location>
        <begin position="80"/>
        <end position="101"/>
    </location>
</feature>
<keyword evidence="1" id="KW-1133">Transmembrane helix</keyword>
<organism evidence="2 3">
    <name type="scientific">Pseudomonas nitroreducens</name>
    <dbReference type="NCBI Taxonomy" id="46680"/>
    <lineage>
        <taxon>Bacteria</taxon>
        <taxon>Pseudomonadati</taxon>
        <taxon>Pseudomonadota</taxon>
        <taxon>Gammaproteobacteria</taxon>
        <taxon>Pseudomonadales</taxon>
        <taxon>Pseudomonadaceae</taxon>
        <taxon>Pseudomonas</taxon>
    </lineage>
</organism>
<reference evidence="2 3" key="1">
    <citation type="submission" date="2019-05" db="EMBL/GenBank/DDBJ databases">
        <authorList>
            <person name="Moore K."/>
            <person name="O'Neill P."/>
            <person name="Farbos A."/>
            <person name="Studholme D.J."/>
        </authorList>
    </citation>
    <scope>NUCLEOTIDE SEQUENCE [LARGE SCALE GENOMIC DNA]</scope>
    <source>
        <strain evidence="2 3">DSM 9128</strain>
    </source>
</reference>
<keyword evidence="1" id="KW-0812">Transmembrane</keyword>
<evidence type="ECO:0000256" key="1">
    <source>
        <dbReference type="SAM" id="Phobius"/>
    </source>
</evidence>
<dbReference type="RefSeq" id="WP_138212881.1">
    <property type="nucleotide sequence ID" value="NZ_VASG01000001.1"/>
</dbReference>
<dbReference type="Proteomes" id="UP000307510">
    <property type="component" value="Unassembled WGS sequence"/>
</dbReference>
<keyword evidence="1" id="KW-0472">Membrane</keyword>
<evidence type="ECO:0000313" key="2">
    <source>
        <dbReference type="EMBL" id="TLP78679.1"/>
    </source>
</evidence>